<dbReference type="InterPro" id="IPR001633">
    <property type="entry name" value="EAL_dom"/>
</dbReference>
<dbReference type="RefSeq" id="WP_345366995.1">
    <property type="nucleotide sequence ID" value="NZ_BAABII010000017.1"/>
</dbReference>
<dbReference type="InterPro" id="IPR052155">
    <property type="entry name" value="Biofilm_reg_signaling"/>
</dbReference>
<proteinExistence type="predicted"/>
<dbReference type="Proteomes" id="UP001564626">
    <property type="component" value="Unassembled WGS sequence"/>
</dbReference>
<dbReference type="Gene3D" id="3.30.70.270">
    <property type="match status" value="1"/>
</dbReference>
<dbReference type="PROSITE" id="PS50112">
    <property type="entry name" value="PAS"/>
    <property type="match status" value="1"/>
</dbReference>
<dbReference type="Pfam" id="PF08448">
    <property type="entry name" value="PAS_4"/>
    <property type="match status" value="1"/>
</dbReference>
<organism evidence="5 6">
    <name type="scientific">Saccharopolyspora cebuensis</name>
    <dbReference type="NCBI Taxonomy" id="418759"/>
    <lineage>
        <taxon>Bacteria</taxon>
        <taxon>Bacillati</taxon>
        <taxon>Actinomycetota</taxon>
        <taxon>Actinomycetes</taxon>
        <taxon>Pseudonocardiales</taxon>
        <taxon>Pseudonocardiaceae</taxon>
        <taxon>Saccharopolyspora</taxon>
    </lineage>
</organism>
<dbReference type="PROSITE" id="PS50883">
    <property type="entry name" value="EAL"/>
    <property type="match status" value="1"/>
</dbReference>
<dbReference type="SMART" id="SM00052">
    <property type="entry name" value="EAL"/>
    <property type="match status" value="1"/>
</dbReference>
<dbReference type="InterPro" id="IPR000014">
    <property type="entry name" value="PAS"/>
</dbReference>
<feature type="domain" description="GGDEF" evidence="4">
    <location>
        <begin position="311"/>
        <end position="445"/>
    </location>
</feature>
<evidence type="ECO:0000259" key="1">
    <source>
        <dbReference type="PROSITE" id="PS50112"/>
    </source>
</evidence>
<dbReference type="NCBIfam" id="TIGR00254">
    <property type="entry name" value="GGDEF"/>
    <property type="match status" value="1"/>
</dbReference>
<dbReference type="InterPro" id="IPR013656">
    <property type="entry name" value="PAS_4"/>
</dbReference>
<gene>
    <name evidence="5" type="ORF">AB8O55_17800</name>
</gene>
<dbReference type="InterPro" id="IPR035919">
    <property type="entry name" value="EAL_sf"/>
</dbReference>
<dbReference type="PANTHER" id="PTHR44757:SF2">
    <property type="entry name" value="BIOFILM ARCHITECTURE MAINTENANCE PROTEIN MBAA"/>
    <property type="match status" value="1"/>
</dbReference>
<evidence type="ECO:0000313" key="5">
    <source>
        <dbReference type="EMBL" id="MEY8041261.1"/>
    </source>
</evidence>
<dbReference type="CDD" id="cd00130">
    <property type="entry name" value="PAS"/>
    <property type="match status" value="1"/>
</dbReference>
<dbReference type="CDD" id="cd01948">
    <property type="entry name" value="EAL"/>
    <property type="match status" value="1"/>
</dbReference>
<evidence type="ECO:0000259" key="4">
    <source>
        <dbReference type="PROSITE" id="PS50887"/>
    </source>
</evidence>
<dbReference type="PROSITE" id="PS50887">
    <property type="entry name" value="GGDEF"/>
    <property type="match status" value="1"/>
</dbReference>
<dbReference type="NCBIfam" id="TIGR00229">
    <property type="entry name" value="sensory_box"/>
    <property type="match status" value="1"/>
</dbReference>
<dbReference type="InterPro" id="IPR029787">
    <property type="entry name" value="Nucleotide_cyclase"/>
</dbReference>
<feature type="domain" description="PAC" evidence="2">
    <location>
        <begin position="228"/>
        <end position="280"/>
    </location>
</feature>
<keyword evidence="6" id="KW-1185">Reference proteome</keyword>
<dbReference type="CDD" id="cd01949">
    <property type="entry name" value="GGDEF"/>
    <property type="match status" value="1"/>
</dbReference>
<dbReference type="InterPro" id="IPR000700">
    <property type="entry name" value="PAS-assoc_C"/>
</dbReference>
<dbReference type="InterPro" id="IPR000160">
    <property type="entry name" value="GGDEF_dom"/>
</dbReference>
<reference evidence="5 6" key="1">
    <citation type="submission" date="2024-08" db="EMBL/GenBank/DDBJ databases">
        <title>Genome mining of Saccharopolyspora cebuensis PGLac3 from Nigerian medicinal plant.</title>
        <authorList>
            <person name="Ezeobiora C.E."/>
            <person name="Igbokwe N.H."/>
            <person name="Amin D.H."/>
            <person name="Mendie U.E."/>
        </authorList>
    </citation>
    <scope>NUCLEOTIDE SEQUENCE [LARGE SCALE GENOMIC DNA]</scope>
    <source>
        <strain evidence="5 6">PGLac3</strain>
    </source>
</reference>
<evidence type="ECO:0000259" key="2">
    <source>
        <dbReference type="PROSITE" id="PS50113"/>
    </source>
</evidence>
<accession>A0ABV4CN88</accession>
<comment type="caution">
    <text evidence="5">The sequence shown here is derived from an EMBL/GenBank/DDBJ whole genome shotgun (WGS) entry which is preliminary data.</text>
</comment>
<protein>
    <submittedName>
        <fullName evidence="5">Bifunctional diguanylate cyclase/phosphodiesterase</fullName>
    </submittedName>
</protein>
<dbReference type="Pfam" id="PF00563">
    <property type="entry name" value="EAL"/>
    <property type="match status" value="1"/>
</dbReference>
<name>A0ABV4CN88_9PSEU</name>
<dbReference type="InterPro" id="IPR035965">
    <property type="entry name" value="PAS-like_dom_sf"/>
</dbReference>
<dbReference type="SUPFAM" id="SSF55785">
    <property type="entry name" value="PYP-like sensor domain (PAS domain)"/>
    <property type="match status" value="1"/>
</dbReference>
<dbReference type="PANTHER" id="PTHR44757">
    <property type="entry name" value="DIGUANYLATE CYCLASE DGCP"/>
    <property type="match status" value="1"/>
</dbReference>
<sequence length="716" mass="78710">MTAHPPEVLRPQRYDELWRAEVAERWADELSTASYLPLARETIDRCLRDLVEDVVAALDEPSRIQEAGRAVGRRLVEMHARGQDSLAVSLRLIREALLGEGAADAVHDVLGLLTAIAVEYARADRASTFEQQENLKRALLRSKLRADRELAASEAQLSEVFLTTPIGVAICALDGRFVEVNSAFEETLGYRGEELDGRTIHDLFHPDDAEFLAAAYAELVEGGEARRLTDRKRLLRANGEEASAYLAVSVLRGPDGAPAKLVTMVEDITELHALQERFHYQALHDALTGLPNRQYFRTRLEAALAGFPPDAALALYHLALEGFELINDGLGHEVGDQVIRLVARRLSELVEGEEALVARFGGTEFAILVRQGSATPTVPEFAALINEVLAEPFSTETYGIAASASIGVVQRAVRDGDATNMLWAADVALRRAEAAGTRQWALFDPDRAPEERTEARLAAVMPGGLETGEFDVVYRPLVALATGGVVALETELLWDTAGDGAIGHAECLRLAERSGVTLSLRDWMLVTAWEQLDDWHSTGHPVRLALALSENQTRDPDLVVVIRRALAQRALDPRWLRLLVPMSALLGERCEEARDNVHHLNRMGVRSSVHGFRGSPEELHHLRALPVDVVRLDDHLVRLVHEAESPDAPEIRALHAIVPLIEAVGARLCVDGIRTEEQAARWRELGCAVGAGELFSRPVHAFDVPDLLGRMPVEPD</sequence>
<dbReference type="SMART" id="SM00091">
    <property type="entry name" value="PAS"/>
    <property type="match status" value="1"/>
</dbReference>
<dbReference type="InterPro" id="IPR043128">
    <property type="entry name" value="Rev_trsase/Diguanyl_cyclase"/>
</dbReference>
<dbReference type="SUPFAM" id="SSF141868">
    <property type="entry name" value="EAL domain-like"/>
    <property type="match status" value="1"/>
</dbReference>
<evidence type="ECO:0000259" key="3">
    <source>
        <dbReference type="PROSITE" id="PS50883"/>
    </source>
</evidence>
<dbReference type="EMBL" id="JBGEHV010000033">
    <property type="protein sequence ID" value="MEY8041261.1"/>
    <property type="molecule type" value="Genomic_DNA"/>
</dbReference>
<dbReference type="Gene3D" id="3.30.450.20">
    <property type="entry name" value="PAS domain"/>
    <property type="match status" value="1"/>
</dbReference>
<feature type="domain" description="EAL" evidence="3">
    <location>
        <begin position="454"/>
        <end position="712"/>
    </location>
</feature>
<dbReference type="PROSITE" id="PS50113">
    <property type="entry name" value="PAC"/>
    <property type="match status" value="1"/>
</dbReference>
<dbReference type="SUPFAM" id="SSF55073">
    <property type="entry name" value="Nucleotide cyclase"/>
    <property type="match status" value="1"/>
</dbReference>
<dbReference type="Gene3D" id="3.20.20.450">
    <property type="entry name" value="EAL domain"/>
    <property type="match status" value="1"/>
</dbReference>
<dbReference type="Pfam" id="PF00990">
    <property type="entry name" value="GGDEF"/>
    <property type="match status" value="1"/>
</dbReference>
<feature type="domain" description="PAS" evidence="1">
    <location>
        <begin position="153"/>
        <end position="223"/>
    </location>
</feature>
<evidence type="ECO:0000313" key="6">
    <source>
        <dbReference type="Proteomes" id="UP001564626"/>
    </source>
</evidence>
<dbReference type="SMART" id="SM00267">
    <property type="entry name" value="GGDEF"/>
    <property type="match status" value="1"/>
</dbReference>